<organism evidence="1 2">
    <name type="scientific">Solanum commersonii</name>
    <name type="common">Commerson's wild potato</name>
    <name type="synonym">Commerson's nightshade</name>
    <dbReference type="NCBI Taxonomy" id="4109"/>
    <lineage>
        <taxon>Eukaryota</taxon>
        <taxon>Viridiplantae</taxon>
        <taxon>Streptophyta</taxon>
        <taxon>Embryophyta</taxon>
        <taxon>Tracheophyta</taxon>
        <taxon>Spermatophyta</taxon>
        <taxon>Magnoliopsida</taxon>
        <taxon>eudicotyledons</taxon>
        <taxon>Gunneridae</taxon>
        <taxon>Pentapetalae</taxon>
        <taxon>asterids</taxon>
        <taxon>lamiids</taxon>
        <taxon>Solanales</taxon>
        <taxon>Solanaceae</taxon>
        <taxon>Solanoideae</taxon>
        <taxon>Solaneae</taxon>
        <taxon>Solanum</taxon>
    </lineage>
</organism>
<evidence type="ECO:0000313" key="2">
    <source>
        <dbReference type="Proteomes" id="UP000824120"/>
    </source>
</evidence>
<name>A0A9J5YZD4_SOLCO</name>
<dbReference type="AlphaFoldDB" id="A0A9J5YZD4"/>
<evidence type="ECO:0000313" key="1">
    <source>
        <dbReference type="EMBL" id="KAG5605071.1"/>
    </source>
</evidence>
<accession>A0A9J5YZD4</accession>
<reference evidence="1 2" key="1">
    <citation type="submission" date="2020-09" db="EMBL/GenBank/DDBJ databases">
        <title>De no assembly of potato wild relative species, Solanum commersonii.</title>
        <authorList>
            <person name="Cho K."/>
        </authorList>
    </citation>
    <scope>NUCLEOTIDE SEQUENCE [LARGE SCALE GENOMIC DNA]</scope>
    <source>
        <strain evidence="1">LZ3.2</strain>
        <tissue evidence="1">Leaf</tissue>
    </source>
</reference>
<sequence length="76" mass="8559">MIISELTLNSGWTGIAEKVGRFISSHKRGGNLEKHKLVDNNIPYANMLRSIKWGNEGRKNTQTVNMVKRGGQNLHL</sequence>
<gene>
    <name evidence="1" type="ORF">H5410_026563</name>
</gene>
<protein>
    <submittedName>
        <fullName evidence="1">Uncharacterized protein</fullName>
    </submittedName>
</protein>
<dbReference type="EMBL" id="JACXVP010000005">
    <property type="protein sequence ID" value="KAG5605071.1"/>
    <property type="molecule type" value="Genomic_DNA"/>
</dbReference>
<keyword evidence="2" id="KW-1185">Reference proteome</keyword>
<proteinExistence type="predicted"/>
<dbReference type="Proteomes" id="UP000824120">
    <property type="component" value="Chromosome 5"/>
</dbReference>
<comment type="caution">
    <text evidence="1">The sequence shown here is derived from an EMBL/GenBank/DDBJ whole genome shotgun (WGS) entry which is preliminary data.</text>
</comment>